<sequence>MCAKPSDLLNDLSNDLSQLLDNKDSCDVTIFVGEEPDMKELKAHSLILRIRSPHLKTLLSNERSSTDGRNSVIIKHTIAPAVFESIL</sequence>
<dbReference type="AlphaFoldDB" id="A0A9N9CQW5"/>
<dbReference type="InterPro" id="IPR000210">
    <property type="entry name" value="BTB/POZ_dom"/>
</dbReference>
<dbReference type="Proteomes" id="UP000789739">
    <property type="component" value="Unassembled WGS sequence"/>
</dbReference>
<name>A0A9N9CQW5_9GLOM</name>
<dbReference type="PROSITE" id="PS50097">
    <property type="entry name" value="BTB"/>
    <property type="match status" value="1"/>
</dbReference>
<dbReference type="InterPro" id="IPR051481">
    <property type="entry name" value="BTB-POZ/Galectin-3-binding"/>
</dbReference>
<dbReference type="CDD" id="cd18186">
    <property type="entry name" value="BTB_POZ_ZBTB_KLHL-like"/>
    <property type="match status" value="1"/>
</dbReference>
<dbReference type="Gene3D" id="3.30.710.10">
    <property type="entry name" value="Potassium Channel Kv1.1, Chain A"/>
    <property type="match status" value="1"/>
</dbReference>
<protein>
    <submittedName>
        <fullName evidence="2">743_t:CDS:1</fullName>
    </submittedName>
</protein>
<organism evidence="2 3">
    <name type="scientific">Paraglomus brasilianum</name>
    <dbReference type="NCBI Taxonomy" id="144538"/>
    <lineage>
        <taxon>Eukaryota</taxon>
        <taxon>Fungi</taxon>
        <taxon>Fungi incertae sedis</taxon>
        <taxon>Mucoromycota</taxon>
        <taxon>Glomeromycotina</taxon>
        <taxon>Glomeromycetes</taxon>
        <taxon>Paraglomerales</taxon>
        <taxon>Paraglomeraceae</taxon>
        <taxon>Paraglomus</taxon>
    </lineage>
</organism>
<dbReference type="SUPFAM" id="SSF54695">
    <property type="entry name" value="POZ domain"/>
    <property type="match status" value="1"/>
</dbReference>
<gene>
    <name evidence="2" type="ORF">PBRASI_LOCUS8262</name>
</gene>
<dbReference type="Pfam" id="PF00651">
    <property type="entry name" value="BTB"/>
    <property type="match status" value="1"/>
</dbReference>
<dbReference type="InterPro" id="IPR011333">
    <property type="entry name" value="SKP1/BTB/POZ_sf"/>
</dbReference>
<dbReference type="EMBL" id="CAJVPI010001436">
    <property type="protein sequence ID" value="CAG8612706.1"/>
    <property type="molecule type" value="Genomic_DNA"/>
</dbReference>
<keyword evidence="3" id="KW-1185">Reference proteome</keyword>
<evidence type="ECO:0000313" key="2">
    <source>
        <dbReference type="EMBL" id="CAG8612706.1"/>
    </source>
</evidence>
<proteinExistence type="predicted"/>
<dbReference type="OrthoDB" id="408604at2759"/>
<reference evidence="2" key="1">
    <citation type="submission" date="2021-06" db="EMBL/GenBank/DDBJ databases">
        <authorList>
            <person name="Kallberg Y."/>
            <person name="Tangrot J."/>
            <person name="Rosling A."/>
        </authorList>
    </citation>
    <scope>NUCLEOTIDE SEQUENCE</scope>
    <source>
        <strain evidence="2">BR232B</strain>
    </source>
</reference>
<dbReference type="PANTHER" id="PTHR24410">
    <property type="entry name" value="HL07962P-RELATED"/>
    <property type="match status" value="1"/>
</dbReference>
<accession>A0A9N9CQW5</accession>
<evidence type="ECO:0000313" key="3">
    <source>
        <dbReference type="Proteomes" id="UP000789739"/>
    </source>
</evidence>
<feature type="domain" description="BTB" evidence="1">
    <location>
        <begin position="26"/>
        <end position="87"/>
    </location>
</feature>
<feature type="non-terminal residue" evidence="2">
    <location>
        <position position="87"/>
    </location>
</feature>
<evidence type="ECO:0000259" key="1">
    <source>
        <dbReference type="PROSITE" id="PS50097"/>
    </source>
</evidence>
<dbReference type="PANTHER" id="PTHR24410:SF23">
    <property type="entry name" value="BTB DOMAIN-CONTAINING PROTEIN-RELATED"/>
    <property type="match status" value="1"/>
</dbReference>
<comment type="caution">
    <text evidence="2">The sequence shown here is derived from an EMBL/GenBank/DDBJ whole genome shotgun (WGS) entry which is preliminary data.</text>
</comment>